<evidence type="ECO:0000313" key="2">
    <source>
        <dbReference type="EMBL" id="QJA89394.1"/>
    </source>
</evidence>
<accession>A0A6M3L7H2</accession>
<feature type="compositionally biased region" description="Basic and acidic residues" evidence="1">
    <location>
        <begin position="82"/>
        <end position="93"/>
    </location>
</feature>
<sequence>MANQISHPTMEALAAALNATKGCPHERRYLRRYPYGKARDYWVIWCQCCGAKINPNTTSRLPDSGRLEWHQMLPTAVACDIPEGRPAKNDRPSDGTQLGLEDAL</sequence>
<protein>
    <submittedName>
        <fullName evidence="2">Uncharacterized protein</fullName>
    </submittedName>
</protein>
<organism evidence="2">
    <name type="scientific">viral metagenome</name>
    <dbReference type="NCBI Taxonomy" id="1070528"/>
    <lineage>
        <taxon>unclassified sequences</taxon>
        <taxon>metagenomes</taxon>
        <taxon>organismal metagenomes</taxon>
    </lineage>
</organism>
<dbReference type="AlphaFoldDB" id="A0A6M3L7H2"/>
<evidence type="ECO:0000256" key="1">
    <source>
        <dbReference type="SAM" id="MobiDB-lite"/>
    </source>
</evidence>
<feature type="region of interest" description="Disordered" evidence="1">
    <location>
        <begin position="81"/>
        <end position="104"/>
    </location>
</feature>
<gene>
    <name evidence="2" type="ORF">MM415B02558_0012</name>
</gene>
<reference evidence="2" key="1">
    <citation type="submission" date="2020-03" db="EMBL/GenBank/DDBJ databases">
        <title>The deep terrestrial virosphere.</title>
        <authorList>
            <person name="Holmfeldt K."/>
            <person name="Nilsson E."/>
            <person name="Simone D."/>
            <person name="Lopez-Fernandez M."/>
            <person name="Wu X."/>
            <person name="de Brujin I."/>
            <person name="Lundin D."/>
            <person name="Andersson A."/>
            <person name="Bertilsson S."/>
            <person name="Dopson M."/>
        </authorList>
    </citation>
    <scope>NUCLEOTIDE SEQUENCE</scope>
    <source>
        <strain evidence="2">MM415B02558</strain>
    </source>
</reference>
<dbReference type="EMBL" id="MT142843">
    <property type="protein sequence ID" value="QJA89394.1"/>
    <property type="molecule type" value="Genomic_DNA"/>
</dbReference>
<name>A0A6M3L7H2_9ZZZZ</name>
<proteinExistence type="predicted"/>